<dbReference type="OrthoDB" id="4556139at2"/>
<keyword evidence="1" id="KW-0472">Membrane</keyword>
<evidence type="ECO:0000256" key="1">
    <source>
        <dbReference type="SAM" id="Phobius"/>
    </source>
</evidence>
<organism evidence="2 3">
    <name type="scientific">Nocardia amikacinitolerans</name>
    <dbReference type="NCBI Taxonomy" id="756689"/>
    <lineage>
        <taxon>Bacteria</taxon>
        <taxon>Bacillati</taxon>
        <taxon>Actinomycetota</taxon>
        <taxon>Actinomycetes</taxon>
        <taxon>Mycobacteriales</taxon>
        <taxon>Nocardiaceae</taxon>
        <taxon>Nocardia</taxon>
    </lineage>
</organism>
<sequence length="92" mass="10248">MSPEVIQAIGGAIVAVIGALTMWQQKQVSELKNRVAELESQMEAERGRFRSAMTVIRGLLVYIDQLWMVMRNAGQEPPANPVTIPPELEDEI</sequence>
<keyword evidence="3" id="KW-1185">Reference proteome</keyword>
<evidence type="ECO:0000313" key="3">
    <source>
        <dbReference type="Proteomes" id="UP000219565"/>
    </source>
</evidence>
<name>A0A285LG05_9NOCA</name>
<accession>A0A285LG05</accession>
<keyword evidence="1" id="KW-1133">Transmembrane helix</keyword>
<dbReference type="AlphaFoldDB" id="A0A285LG05"/>
<dbReference type="RefSeq" id="WP_097245818.1">
    <property type="nucleotide sequence ID" value="NZ_OBEG01000003.1"/>
</dbReference>
<dbReference type="EMBL" id="OBEG01000003">
    <property type="protein sequence ID" value="SNY83909.1"/>
    <property type="molecule type" value="Genomic_DNA"/>
</dbReference>
<protein>
    <submittedName>
        <fullName evidence="2">Uncharacterized protein</fullName>
    </submittedName>
</protein>
<proteinExistence type="predicted"/>
<dbReference type="Proteomes" id="UP000219565">
    <property type="component" value="Unassembled WGS sequence"/>
</dbReference>
<gene>
    <name evidence="2" type="ORF">SAMN04244553_3577</name>
</gene>
<feature type="transmembrane region" description="Helical" evidence="1">
    <location>
        <begin position="6"/>
        <end position="23"/>
    </location>
</feature>
<evidence type="ECO:0000313" key="2">
    <source>
        <dbReference type="EMBL" id="SNY83909.1"/>
    </source>
</evidence>
<reference evidence="2 3" key="1">
    <citation type="submission" date="2017-09" db="EMBL/GenBank/DDBJ databases">
        <authorList>
            <person name="Ehlers B."/>
            <person name="Leendertz F.H."/>
        </authorList>
    </citation>
    <scope>NUCLEOTIDE SEQUENCE [LARGE SCALE GENOMIC DNA]</scope>
    <source>
        <strain evidence="2 3">DSM 45537</strain>
    </source>
</reference>
<keyword evidence="1" id="KW-0812">Transmembrane</keyword>